<evidence type="ECO:0000256" key="4">
    <source>
        <dbReference type="ARBA" id="ARBA00022980"/>
    </source>
</evidence>
<dbReference type="RefSeq" id="WP_237170883.1">
    <property type="nucleotide sequence ID" value="NZ_CP019082.1"/>
</dbReference>
<dbReference type="HAMAP" id="MF_01337_B">
    <property type="entry name" value="Ribosomal_uL18_B"/>
    <property type="match status" value="1"/>
</dbReference>
<dbReference type="EMBL" id="CP019082">
    <property type="protein sequence ID" value="APW61392.1"/>
    <property type="molecule type" value="Genomic_DNA"/>
</dbReference>
<comment type="subunit">
    <text evidence="7">Part of the 50S ribosomal subunit; part of the 5S rRNA/L5/L18/L25 subcomplex. Contacts the 5S and 23S rRNAs.</text>
</comment>
<organism evidence="8 9">
    <name type="scientific">Paludisphaera borealis</name>
    <dbReference type="NCBI Taxonomy" id="1387353"/>
    <lineage>
        <taxon>Bacteria</taxon>
        <taxon>Pseudomonadati</taxon>
        <taxon>Planctomycetota</taxon>
        <taxon>Planctomycetia</taxon>
        <taxon>Isosphaerales</taxon>
        <taxon>Isosphaeraceae</taxon>
        <taxon>Paludisphaera</taxon>
    </lineage>
</organism>
<dbReference type="KEGG" id="pbor:BSF38_02906"/>
<evidence type="ECO:0000256" key="2">
    <source>
        <dbReference type="ARBA" id="ARBA00022730"/>
    </source>
</evidence>
<dbReference type="GO" id="GO:0003735">
    <property type="term" value="F:structural constituent of ribosome"/>
    <property type="evidence" value="ECO:0007669"/>
    <property type="project" value="InterPro"/>
</dbReference>
<evidence type="ECO:0000256" key="3">
    <source>
        <dbReference type="ARBA" id="ARBA00022884"/>
    </source>
</evidence>
<accession>A0A1U7CR34</accession>
<dbReference type="Pfam" id="PF00861">
    <property type="entry name" value="Ribosomal_L18p"/>
    <property type="match status" value="1"/>
</dbReference>
<dbReference type="GO" id="GO:0008097">
    <property type="term" value="F:5S rRNA binding"/>
    <property type="evidence" value="ECO:0007669"/>
    <property type="project" value="TreeGrafter"/>
</dbReference>
<dbReference type="InterPro" id="IPR004389">
    <property type="entry name" value="Ribosomal_uL18_bac-type"/>
</dbReference>
<keyword evidence="5 7" id="KW-0687">Ribonucleoprotein</keyword>
<dbReference type="InterPro" id="IPR057268">
    <property type="entry name" value="Ribosomal_L18"/>
</dbReference>
<evidence type="ECO:0000313" key="8">
    <source>
        <dbReference type="EMBL" id="APW61392.1"/>
    </source>
</evidence>
<keyword evidence="3 7" id="KW-0694">RNA-binding</keyword>
<dbReference type="CDD" id="cd00432">
    <property type="entry name" value="Ribosomal_L18_L5e"/>
    <property type="match status" value="1"/>
</dbReference>
<evidence type="ECO:0000256" key="1">
    <source>
        <dbReference type="ARBA" id="ARBA00007116"/>
    </source>
</evidence>
<dbReference type="Gene3D" id="3.30.420.100">
    <property type="match status" value="1"/>
</dbReference>
<dbReference type="PANTHER" id="PTHR12899:SF3">
    <property type="entry name" value="LARGE RIBOSOMAL SUBUNIT PROTEIN UL18M"/>
    <property type="match status" value="1"/>
</dbReference>
<evidence type="ECO:0000256" key="5">
    <source>
        <dbReference type="ARBA" id="ARBA00023274"/>
    </source>
</evidence>
<dbReference type="FunFam" id="3.30.420.100:FF:000001">
    <property type="entry name" value="50S ribosomal protein L18"/>
    <property type="match status" value="1"/>
</dbReference>
<protein>
    <recommendedName>
        <fullName evidence="6 7">Large ribosomal subunit protein uL18</fullName>
    </recommendedName>
</protein>
<reference evidence="9" key="1">
    <citation type="submission" date="2016-12" db="EMBL/GenBank/DDBJ databases">
        <title>Comparative genomics of four Isosphaeraceae planctomycetes: a common pool of plasmids and glycoside hydrolase genes.</title>
        <authorList>
            <person name="Ivanova A."/>
        </authorList>
    </citation>
    <scope>NUCLEOTIDE SEQUENCE [LARGE SCALE GENOMIC DNA]</scope>
    <source>
        <strain evidence="9">PX4</strain>
    </source>
</reference>
<name>A0A1U7CR34_9BACT</name>
<evidence type="ECO:0000256" key="7">
    <source>
        <dbReference type="HAMAP-Rule" id="MF_01337"/>
    </source>
</evidence>
<evidence type="ECO:0000256" key="6">
    <source>
        <dbReference type="ARBA" id="ARBA00035197"/>
    </source>
</evidence>
<evidence type="ECO:0000313" key="9">
    <source>
        <dbReference type="Proteomes" id="UP000186309"/>
    </source>
</evidence>
<dbReference type="Proteomes" id="UP000186309">
    <property type="component" value="Chromosome"/>
</dbReference>
<dbReference type="AlphaFoldDB" id="A0A1U7CR34"/>
<proteinExistence type="inferred from homology"/>
<dbReference type="GO" id="GO:0006412">
    <property type="term" value="P:translation"/>
    <property type="evidence" value="ECO:0007669"/>
    <property type="project" value="UniProtKB-UniRule"/>
</dbReference>
<keyword evidence="4 7" id="KW-0689">Ribosomal protein</keyword>
<comment type="function">
    <text evidence="7">This is one of the proteins that bind and probably mediate the attachment of the 5S RNA into the large ribosomal subunit, where it forms part of the central protuberance.</text>
</comment>
<keyword evidence="2 7" id="KW-0699">rRNA-binding</keyword>
<dbReference type="InterPro" id="IPR005484">
    <property type="entry name" value="Ribosomal_uL18_bac/plant/anim"/>
</dbReference>
<sequence length="125" mass="13951">MDTANHHLLVQTRRLRRQRRIRKRLNGTPERPRLAVFRSSKHIYAQVINDEGGATLVSASTVDPEVRAEVKYGGNKVAAAAVGKLIAERAKKAGIDKICFDRRSYKYHGRVEALAQAARDGGLLF</sequence>
<comment type="similarity">
    <text evidence="1 7">Belongs to the universal ribosomal protein uL18 family.</text>
</comment>
<dbReference type="SUPFAM" id="SSF53137">
    <property type="entry name" value="Translational machinery components"/>
    <property type="match status" value="1"/>
</dbReference>
<dbReference type="PANTHER" id="PTHR12899">
    <property type="entry name" value="39S RIBOSOMAL PROTEIN L18, MITOCHONDRIAL"/>
    <property type="match status" value="1"/>
</dbReference>
<dbReference type="STRING" id="1387353.BSF38_02906"/>
<dbReference type="NCBIfam" id="TIGR00060">
    <property type="entry name" value="L18_bact"/>
    <property type="match status" value="1"/>
</dbReference>
<dbReference type="GO" id="GO:0022625">
    <property type="term" value="C:cytosolic large ribosomal subunit"/>
    <property type="evidence" value="ECO:0007669"/>
    <property type="project" value="TreeGrafter"/>
</dbReference>
<gene>
    <name evidence="7 8" type="primary">rplR</name>
    <name evidence="8" type="ORF">BSF38_02906</name>
</gene>
<keyword evidence="9" id="KW-1185">Reference proteome</keyword>